<feature type="compositionally biased region" description="Polar residues" evidence="2">
    <location>
        <begin position="110"/>
        <end position="119"/>
    </location>
</feature>
<accession>A0ABR2WA59</accession>
<dbReference type="Proteomes" id="UP001479436">
    <property type="component" value="Unassembled WGS sequence"/>
</dbReference>
<protein>
    <recommendedName>
        <fullName evidence="5">LisH domain-containing protein</fullName>
    </recommendedName>
</protein>
<evidence type="ECO:0008006" key="5">
    <source>
        <dbReference type="Google" id="ProtNLM"/>
    </source>
</evidence>
<evidence type="ECO:0000256" key="2">
    <source>
        <dbReference type="SAM" id="MobiDB-lite"/>
    </source>
</evidence>
<feature type="coiled-coil region" evidence="1">
    <location>
        <begin position="242"/>
        <end position="301"/>
    </location>
</feature>
<feature type="compositionally biased region" description="Polar residues" evidence="2">
    <location>
        <begin position="482"/>
        <end position="497"/>
    </location>
</feature>
<evidence type="ECO:0000313" key="4">
    <source>
        <dbReference type="Proteomes" id="UP001479436"/>
    </source>
</evidence>
<dbReference type="EMBL" id="JASJQH010006897">
    <property type="protein sequence ID" value="KAK9728450.1"/>
    <property type="molecule type" value="Genomic_DNA"/>
</dbReference>
<sequence length="509" mass="59764">MEEEVDTLRTKAQAYLCQHIFHPNLAISDATSELTDMSQWFKLEPSDIVAECLKYRLNDHVNMGLSSSDAQKFFQTQVDTTSNLIKKQTLLTSTDNIASLNVDDEEWPPNVSNPLSLTDETQESEPEKDPKRHTSLVDIFKIHKALKQGMEITNWDPWQMLETTQYSTEYNNFSLKYGFSEADLTDEEKLKFLQREILLLKNEINFETYLKQQYMQQMGRLHRDRMVESTLESERQTMYNTCRSLQNEVRVLKDTLNRQRAEAGATKSKHVNWENELNSKLRRYRDERKKWNAESVHLNQKIKEVEDINSQQLQQLEGVNSRIFQLENQIMIQDTMVREIQEYEKRIEQLTGQLSLWEEDRHSMKIQAQQIETLIGQWKVLETALMSSESTIKSLNDKASEQERKINELEQSKAVLSTEAEKELLKSKLHDILETQTFKINNELQEKKISLENMLNKNVSLEETILQLKADLELAKEKQHSRNVPHSEQPIQTQQTLPPELEEFMYQTS</sequence>
<organism evidence="3 4">
    <name type="scientific">Basidiobolus ranarum</name>
    <dbReference type="NCBI Taxonomy" id="34480"/>
    <lineage>
        <taxon>Eukaryota</taxon>
        <taxon>Fungi</taxon>
        <taxon>Fungi incertae sedis</taxon>
        <taxon>Zoopagomycota</taxon>
        <taxon>Entomophthoromycotina</taxon>
        <taxon>Basidiobolomycetes</taxon>
        <taxon>Basidiobolales</taxon>
        <taxon>Basidiobolaceae</taxon>
        <taxon>Basidiobolus</taxon>
    </lineage>
</organism>
<gene>
    <name evidence="3" type="ORF">K7432_001053</name>
</gene>
<dbReference type="PANTHER" id="PTHR15154">
    <property type="entry name" value="HAMARTIN"/>
    <property type="match status" value="1"/>
</dbReference>
<evidence type="ECO:0000313" key="3">
    <source>
        <dbReference type="EMBL" id="KAK9728450.1"/>
    </source>
</evidence>
<keyword evidence="1" id="KW-0175">Coiled coil</keyword>
<proteinExistence type="predicted"/>
<comment type="caution">
    <text evidence="3">The sequence shown here is derived from an EMBL/GenBank/DDBJ whole genome shotgun (WGS) entry which is preliminary data.</text>
</comment>
<feature type="coiled-coil region" evidence="1">
    <location>
        <begin position="333"/>
        <end position="360"/>
    </location>
</feature>
<keyword evidence="4" id="KW-1185">Reference proteome</keyword>
<dbReference type="InterPro" id="IPR007483">
    <property type="entry name" value="Hamartin"/>
</dbReference>
<feature type="region of interest" description="Disordered" evidence="2">
    <location>
        <begin position="102"/>
        <end position="133"/>
    </location>
</feature>
<evidence type="ECO:0000256" key="1">
    <source>
        <dbReference type="SAM" id="Coils"/>
    </source>
</evidence>
<dbReference type="PANTHER" id="PTHR15154:SF2">
    <property type="entry name" value="HAMARTIN"/>
    <property type="match status" value="1"/>
</dbReference>
<feature type="region of interest" description="Disordered" evidence="2">
    <location>
        <begin position="476"/>
        <end position="509"/>
    </location>
</feature>
<reference evidence="3 4" key="1">
    <citation type="submission" date="2023-04" db="EMBL/GenBank/DDBJ databases">
        <title>Genome of Basidiobolus ranarum AG-B5.</title>
        <authorList>
            <person name="Stajich J.E."/>
            <person name="Carter-House D."/>
            <person name="Gryganskyi A."/>
        </authorList>
    </citation>
    <scope>NUCLEOTIDE SEQUENCE [LARGE SCALE GENOMIC DNA]</scope>
    <source>
        <strain evidence="3 4">AG-B5</strain>
    </source>
</reference>
<name>A0ABR2WA59_9FUNG</name>